<evidence type="ECO:0000313" key="2">
    <source>
        <dbReference type="EMBL" id="KAD2804904.1"/>
    </source>
</evidence>
<name>A0A5N6LTJ2_9ASTR</name>
<dbReference type="EMBL" id="SZYD01000018">
    <property type="protein sequence ID" value="KAD2804904.1"/>
    <property type="molecule type" value="Genomic_DNA"/>
</dbReference>
<feature type="compositionally biased region" description="Basic and acidic residues" evidence="1">
    <location>
        <begin position="102"/>
        <end position="111"/>
    </location>
</feature>
<comment type="caution">
    <text evidence="2">The sequence shown here is derived from an EMBL/GenBank/DDBJ whole genome shotgun (WGS) entry which is preliminary data.</text>
</comment>
<sequence>MAAEDYSFNLDDESEETVSLCDLSGSSEGDLDSDSSRISEIARLMSINKGRNYVEKHEMKKMFPDLASKKSRSHSYGIELAGSRPEMDFSAIKSRQNRHRKSNLDGGRKEATGSFRQENWLDRLIKGLSCNYETEASSMKVILDQLP</sequence>
<feature type="region of interest" description="Disordered" evidence="1">
    <location>
        <begin position="1"/>
        <end position="35"/>
    </location>
</feature>
<protein>
    <submittedName>
        <fullName evidence="2">Uncharacterized protein</fullName>
    </submittedName>
</protein>
<dbReference type="Proteomes" id="UP000326396">
    <property type="component" value="Linkage Group LG8"/>
</dbReference>
<keyword evidence="3" id="KW-1185">Reference proteome</keyword>
<feature type="region of interest" description="Disordered" evidence="1">
    <location>
        <begin position="92"/>
        <end position="112"/>
    </location>
</feature>
<reference evidence="2 3" key="1">
    <citation type="submission" date="2019-05" db="EMBL/GenBank/DDBJ databases">
        <title>Mikania micrantha, genome provides insights into the molecular mechanism of rapid growth.</title>
        <authorList>
            <person name="Liu B."/>
        </authorList>
    </citation>
    <scope>NUCLEOTIDE SEQUENCE [LARGE SCALE GENOMIC DNA]</scope>
    <source>
        <strain evidence="2">NLD-2019</strain>
        <tissue evidence="2">Leaf</tissue>
    </source>
</reference>
<dbReference type="AlphaFoldDB" id="A0A5N6LTJ2"/>
<dbReference type="OrthoDB" id="1576948at2759"/>
<gene>
    <name evidence="2" type="ORF">E3N88_38281</name>
</gene>
<accession>A0A5N6LTJ2</accession>
<evidence type="ECO:0000313" key="3">
    <source>
        <dbReference type="Proteomes" id="UP000326396"/>
    </source>
</evidence>
<feature type="compositionally biased region" description="Low complexity" evidence="1">
    <location>
        <begin position="19"/>
        <end position="28"/>
    </location>
</feature>
<organism evidence="2 3">
    <name type="scientific">Mikania micrantha</name>
    <name type="common">bitter vine</name>
    <dbReference type="NCBI Taxonomy" id="192012"/>
    <lineage>
        <taxon>Eukaryota</taxon>
        <taxon>Viridiplantae</taxon>
        <taxon>Streptophyta</taxon>
        <taxon>Embryophyta</taxon>
        <taxon>Tracheophyta</taxon>
        <taxon>Spermatophyta</taxon>
        <taxon>Magnoliopsida</taxon>
        <taxon>eudicotyledons</taxon>
        <taxon>Gunneridae</taxon>
        <taxon>Pentapetalae</taxon>
        <taxon>asterids</taxon>
        <taxon>campanulids</taxon>
        <taxon>Asterales</taxon>
        <taxon>Asteraceae</taxon>
        <taxon>Asteroideae</taxon>
        <taxon>Heliantheae alliance</taxon>
        <taxon>Eupatorieae</taxon>
        <taxon>Mikania</taxon>
    </lineage>
</organism>
<evidence type="ECO:0000256" key="1">
    <source>
        <dbReference type="SAM" id="MobiDB-lite"/>
    </source>
</evidence>
<proteinExistence type="predicted"/>